<dbReference type="AlphaFoldDB" id="C5FQP7"/>
<feature type="domain" description="HNH nuclease" evidence="1">
    <location>
        <begin position="116"/>
        <end position="187"/>
    </location>
</feature>
<dbReference type="EMBL" id="DS995704">
    <property type="protein sequence ID" value="EEQ32200.1"/>
    <property type="molecule type" value="Genomic_DNA"/>
</dbReference>
<name>C5FQP7_ARTOC</name>
<evidence type="ECO:0000259" key="1">
    <source>
        <dbReference type="Pfam" id="PF13391"/>
    </source>
</evidence>
<proteinExistence type="predicted"/>
<evidence type="ECO:0000313" key="3">
    <source>
        <dbReference type="Proteomes" id="UP000002035"/>
    </source>
</evidence>
<dbReference type="RefSeq" id="XP_002847282.1">
    <property type="nucleotide sequence ID" value="XM_002847236.1"/>
</dbReference>
<gene>
    <name evidence="2" type="ORF">MCYG_05019</name>
</gene>
<dbReference type="InterPro" id="IPR003615">
    <property type="entry name" value="HNH_nuc"/>
</dbReference>
<dbReference type="OMA" id="LAYEGHW"/>
<dbReference type="HOGENOM" id="CLU_055165_2_0_1"/>
<accession>C5FQP7</accession>
<keyword evidence="3" id="KW-1185">Reference proteome</keyword>
<dbReference type="eggNOG" id="ENOG502SKV9">
    <property type="taxonomic scope" value="Eukaryota"/>
</dbReference>
<evidence type="ECO:0000313" key="2">
    <source>
        <dbReference type="EMBL" id="EEQ32200.1"/>
    </source>
</evidence>
<dbReference type="STRING" id="554155.C5FQP7"/>
<dbReference type="Proteomes" id="UP000002035">
    <property type="component" value="Unassembled WGS sequence"/>
</dbReference>
<reference evidence="3" key="1">
    <citation type="journal article" date="2012" name="MBio">
        <title>Comparative genome analysis of Trichophyton rubrum and related dermatophytes reveals candidate genes involved in infection.</title>
        <authorList>
            <person name="Martinez D.A."/>
            <person name="Oliver B.G."/>
            <person name="Graeser Y."/>
            <person name="Goldberg J.M."/>
            <person name="Li W."/>
            <person name="Martinez-Rossi N.M."/>
            <person name="Monod M."/>
            <person name="Shelest E."/>
            <person name="Barton R.C."/>
            <person name="Birch E."/>
            <person name="Brakhage A.A."/>
            <person name="Chen Z."/>
            <person name="Gurr S.J."/>
            <person name="Heiman D."/>
            <person name="Heitman J."/>
            <person name="Kosti I."/>
            <person name="Rossi A."/>
            <person name="Saif S."/>
            <person name="Samalova M."/>
            <person name="Saunders C.W."/>
            <person name="Shea T."/>
            <person name="Summerbell R.C."/>
            <person name="Xu J."/>
            <person name="Young S."/>
            <person name="Zeng Q."/>
            <person name="Birren B.W."/>
            <person name="Cuomo C.A."/>
            <person name="White T.C."/>
        </authorList>
    </citation>
    <scope>NUCLEOTIDE SEQUENCE [LARGE SCALE GENOMIC DNA]</scope>
    <source>
        <strain evidence="3">ATCC MYA-4605 / CBS 113480</strain>
    </source>
</reference>
<dbReference type="OrthoDB" id="2142759at2759"/>
<dbReference type="Pfam" id="PF13391">
    <property type="entry name" value="HNH_2"/>
    <property type="match status" value="1"/>
</dbReference>
<dbReference type="VEuPathDB" id="FungiDB:MCYG_05019"/>
<sequence>MSTRLRNVWVEFSSAPGITQGGIFAADTMTNRQFLNCLRVAFTANGGFLTYKAGSATPIEVNDQILEHGVYRLSPVVQGEAVTQSNERYYIRTLSLSDTSGDNAFMRDVRRRDGRCVITHRINVEAPINWTTYEAAHIFPLSLSSLFTQIGLRNTIEDDLGVNSPKNGILLKSDIHQLWDTYSIAVNPSDNYRVQSFRPISVDYHNMELHPVCRDPNDPNHVLDVLLQWHYEQAILANMRGAGEVIFEHDFPPGTDMLGEIRQAPMAAERMEAELFGRLYGYGEESMM</sequence>
<organism evidence="2 3">
    <name type="scientific">Arthroderma otae (strain ATCC MYA-4605 / CBS 113480)</name>
    <name type="common">Microsporum canis</name>
    <dbReference type="NCBI Taxonomy" id="554155"/>
    <lineage>
        <taxon>Eukaryota</taxon>
        <taxon>Fungi</taxon>
        <taxon>Dikarya</taxon>
        <taxon>Ascomycota</taxon>
        <taxon>Pezizomycotina</taxon>
        <taxon>Eurotiomycetes</taxon>
        <taxon>Eurotiomycetidae</taxon>
        <taxon>Onygenales</taxon>
        <taxon>Arthrodermataceae</taxon>
        <taxon>Microsporum</taxon>
    </lineage>
</organism>
<dbReference type="GeneID" id="9226137"/>
<protein>
    <recommendedName>
        <fullName evidence="1">HNH nuclease domain-containing protein</fullName>
    </recommendedName>
</protein>